<keyword evidence="5 13" id="KW-0963">Cytoplasm</keyword>
<dbReference type="InterPro" id="IPR029460">
    <property type="entry name" value="DNAPol_HHH"/>
</dbReference>
<dbReference type="InterPro" id="IPR011708">
    <property type="entry name" value="DNA_pol3_alpha_NTPase_dom"/>
</dbReference>
<evidence type="ECO:0000256" key="1">
    <source>
        <dbReference type="ARBA" id="ARBA00004496"/>
    </source>
</evidence>
<dbReference type="GO" id="GO:0008408">
    <property type="term" value="F:3'-5' exonuclease activity"/>
    <property type="evidence" value="ECO:0007669"/>
    <property type="project" value="InterPro"/>
</dbReference>
<dbReference type="GO" id="GO:0005737">
    <property type="term" value="C:cytoplasm"/>
    <property type="evidence" value="ECO:0007669"/>
    <property type="project" value="UniProtKB-SubCell"/>
</dbReference>
<dbReference type="InterPro" id="IPR004805">
    <property type="entry name" value="DnaE2/DnaE/PolC"/>
</dbReference>
<reference evidence="16" key="1">
    <citation type="submission" date="2020-11" db="EMBL/GenBank/DDBJ databases">
        <title>Complete genome sequence of a novel pathogenic Methylobacterium strain isolated from rice in Vietnam.</title>
        <authorList>
            <person name="Lai K."/>
            <person name="Okazaki S."/>
            <person name="Higashi K."/>
            <person name="Mori H."/>
            <person name="Toyoda A."/>
            <person name="Kurokawa K."/>
        </authorList>
    </citation>
    <scope>NUCLEOTIDE SEQUENCE</scope>
    <source>
        <strain evidence="16">VL1</strain>
    </source>
</reference>
<evidence type="ECO:0000313" key="16">
    <source>
        <dbReference type="EMBL" id="BCM85196.1"/>
    </source>
</evidence>
<evidence type="ECO:0000256" key="12">
    <source>
        <dbReference type="ARBA" id="ARBA00049244"/>
    </source>
</evidence>
<comment type="catalytic activity">
    <reaction evidence="12 13">
        <text>DNA(n) + a 2'-deoxyribonucleoside 5'-triphosphate = DNA(n+1) + diphosphate</text>
        <dbReference type="Rhea" id="RHEA:22508"/>
        <dbReference type="Rhea" id="RHEA-COMP:17339"/>
        <dbReference type="Rhea" id="RHEA-COMP:17340"/>
        <dbReference type="ChEBI" id="CHEBI:33019"/>
        <dbReference type="ChEBI" id="CHEBI:61560"/>
        <dbReference type="ChEBI" id="CHEBI:173112"/>
        <dbReference type="EC" id="2.7.7.7"/>
    </reaction>
</comment>
<gene>
    <name evidence="16" type="primary">dnaE2-2</name>
    <name evidence="13" type="synonym">dnaE2</name>
    <name evidence="16" type="ORF">mvi_36570</name>
</gene>
<dbReference type="EMBL" id="AP024145">
    <property type="protein sequence ID" value="BCM85196.1"/>
    <property type="molecule type" value="Genomic_DNA"/>
</dbReference>
<evidence type="ECO:0000256" key="2">
    <source>
        <dbReference type="ARBA" id="ARBA00007391"/>
    </source>
</evidence>
<dbReference type="SUPFAM" id="SSF89550">
    <property type="entry name" value="PHP domain-like"/>
    <property type="match status" value="1"/>
</dbReference>
<dbReference type="GO" id="GO:0003676">
    <property type="term" value="F:nucleic acid binding"/>
    <property type="evidence" value="ECO:0007669"/>
    <property type="project" value="InterPro"/>
</dbReference>
<dbReference type="Pfam" id="PF17657">
    <property type="entry name" value="DNA_pol3_finger"/>
    <property type="match status" value="1"/>
</dbReference>
<dbReference type="GO" id="GO:0003887">
    <property type="term" value="F:DNA-directed DNA polymerase activity"/>
    <property type="evidence" value="ECO:0007669"/>
    <property type="project" value="UniProtKB-UniRule"/>
</dbReference>
<evidence type="ECO:0000313" key="17">
    <source>
        <dbReference type="Proteomes" id="UP000663508"/>
    </source>
</evidence>
<dbReference type="Pfam" id="PF07733">
    <property type="entry name" value="DNA_pol3_alpha"/>
    <property type="match status" value="1"/>
</dbReference>
<accession>A0A8H8WVH3</accession>
<comment type="function">
    <text evidence="13">DNA polymerase involved in damage-induced mutagenesis and translesion synthesis (TLS). It is not the major replicative DNA polymerase.</text>
</comment>
<dbReference type="RefSeq" id="WP_207178128.1">
    <property type="nucleotide sequence ID" value="NZ_AP024145.1"/>
</dbReference>
<evidence type="ECO:0000256" key="4">
    <source>
        <dbReference type="ARBA" id="ARBA00017273"/>
    </source>
</evidence>
<evidence type="ECO:0000256" key="9">
    <source>
        <dbReference type="ARBA" id="ARBA00022763"/>
    </source>
</evidence>
<keyword evidence="9 13" id="KW-0227">DNA damage</keyword>
<dbReference type="SMART" id="SM00481">
    <property type="entry name" value="POLIIIAc"/>
    <property type="match status" value="1"/>
</dbReference>
<comment type="subcellular location">
    <subcellularLocation>
        <location evidence="1 13">Cytoplasm</location>
    </subcellularLocation>
</comment>
<dbReference type="PANTHER" id="PTHR32294">
    <property type="entry name" value="DNA POLYMERASE III SUBUNIT ALPHA"/>
    <property type="match status" value="1"/>
</dbReference>
<dbReference type="NCBIfam" id="NF004225">
    <property type="entry name" value="PRK05672.1"/>
    <property type="match status" value="1"/>
</dbReference>
<dbReference type="GO" id="GO:0006260">
    <property type="term" value="P:DNA replication"/>
    <property type="evidence" value="ECO:0007669"/>
    <property type="project" value="UniProtKB-KW"/>
</dbReference>
<evidence type="ECO:0000256" key="11">
    <source>
        <dbReference type="ARBA" id="ARBA00023204"/>
    </source>
</evidence>
<feature type="compositionally biased region" description="Basic and acidic residues" evidence="14">
    <location>
        <begin position="1049"/>
        <end position="1059"/>
    </location>
</feature>
<dbReference type="Pfam" id="PF01336">
    <property type="entry name" value="tRNA_anti-codon"/>
    <property type="match status" value="1"/>
</dbReference>
<dbReference type="AlphaFoldDB" id="A0A8H8WVH3"/>
<evidence type="ECO:0000256" key="13">
    <source>
        <dbReference type="HAMAP-Rule" id="MF_01902"/>
    </source>
</evidence>
<evidence type="ECO:0000256" key="10">
    <source>
        <dbReference type="ARBA" id="ARBA00022932"/>
    </source>
</evidence>
<dbReference type="NCBIfam" id="TIGR00594">
    <property type="entry name" value="polc"/>
    <property type="match status" value="1"/>
</dbReference>
<evidence type="ECO:0000256" key="14">
    <source>
        <dbReference type="SAM" id="MobiDB-lite"/>
    </source>
</evidence>
<organism evidence="16 17">
    <name type="scientific">Methylobacterium indicum</name>
    <dbReference type="NCBI Taxonomy" id="1775910"/>
    <lineage>
        <taxon>Bacteria</taxon>
        <taxon>Pseudomonadati</taxon>
        <taxon>Pseudomonadota</taxon>
        <taxon>Alphaproteobacteria</taxon>
        <taxon>Hyphomicrobiales</taxon>
        <taxon>Methylobacteriaceae</taxon>
        <taxon>Methylobacterium</taxon>
    </lineage>
</organism>
<evidence type="ECO:0000256" key="7">
    <source>
        <dbReference type="ARBA" id="ARBA00022695"/>
    </source>
</evidence>
<dbReference type="InterPro" id="IPR040982">
    <property type="entry name" value="DNA_pol3_finger"/>
</dbReference>
<evidence type="ECO:0000256" key="5">
    <source>
        <dbReference type="ARBA" id="ARBA00022490"/>
    </source>
</evidence>
<protein>
    <recommendedName>
        <fullName evidence="4 13">Error-prone DNA polymerase</fullName>
        <ecNumber evidence="3 13">2.7.7.7</ecNumber>
    </recommendedName>
</protein>
<dbReference type="Pfam" id="PF14579">
    <property type="entry name" value="HHH_6"/>
    <property type="match status" value="1"/>
</dbReference>
<evidence type="ECO:0000256" key="8">
    <source>
        <dbReference type="ARBA" id="ARBA00022705"/>
    </source>
</evidence>
<keyword evidence="7 13" id="KW-0548">Nucleotidyltransferase</keyword>
<dbReference type="GO" id="GO:0006281">
    <property type="term" value="P:DNA repair"/>
    <property type="evidence" value="ECO:0007669"/>
    <property type="project" value="UniProtKB-UniRule"/>
</dbReference>
<keyword evidence="10 13" id="KW-0239">DNA-directed DNA polymerase</keyword>
<keyword evidence="8 13" id="KW-0235">DNA replication</keyword>
<dbReference type="EC" id="2.7.7.7" evidence="3 13"/>
<feature type="region of interest" description="Disordered" evidence="14">
    <location>
        <begin position="1035"/>
        <end position="1076"/>
    </location>
</feature>
<dbReference type="InterPro" id="IPR004365">
    <property type="entry name" value="NA-bd_OB_tRNA"/>
</dbReference>
<proteinExistence type="inferred from homology"/>
<feature type="domain" description="Polymerase/histidinol phosphatase N-terminal" evidence="15">
    <location>
        <begin position="3"/>
        <end position="70"/>
    </location>
</feature>
<dbReference type="Proteomes" id="UP000663508">
    <property type="component" value="Chromosome"/>
</dbReference>
<evidence type="ECO:0000256" key="3">
    <source>
        <dbReference type="ARBA" id="ARBA00012417"/>
    </source>
</evidence>
<name>A0A8H8WVH3_9HYPH</name>
<comment type="similarity">
    <text evidence="2 13">Belongs to the DNA polymerase type-C family. DnaE2 subfamily.</text>
</comment>
<dbReference type="InterPro" id="IPR004013">
    <property type="entry name" value="PHP_dom"/>
</dbReference>
<dbReference type="CDD" id="cd07434">
    <property type="entry name" value="PHP_PolIIIA_DnaE2"/>
    <property type="match status" value="1"/>
</dbReference>
<dbReference type="HAMAP" id="MF_01902">
    <property type="entry name" value="DNApol_error_prone"/>
    <property type="match status" value="1"/>
</dbReference>
<dbReference type="GO" id="GO:0009432">
    <property type="term" value="P:SOS response"/>
    <property type="evidence" value="ECO:0007669"/>
    <property type="project" value="UniProtKB-ARBA"/>
</dbReference>
<dbReference type="InterPro" id="IPR003141">
    <property type="entry name" value="Pol/His_phosphatase_N"/>
</dbReference>
<evidence type="ECO:0000259" key="15">
    <source>
        <dbReference type="SMART" id="SM00481"/>
    </source>
</evidence>
<dbReference type="KEGG" id="mind:mvi_36570"/>
<dbReference type="Pfam" id="PF02811">
    <property type="entry name" value="PHP"/>
    <property type="match status" value="1"/>
</dbReference>
<dbReference type="CDD" id="cd04485">
    <property type="entry name" value="DnaE_OBF"/>
    <property type="match status" value="1"/>
</dbReference>
<dbReference type="InterPro" id="IPR016195">
    <property type="entry name" value="Pol/histidinol_Pase-like"/>
</dbReference>
<dbReference type="FunFam" id="1.10.150.870:FF:000002">
    <property type="entry name" value="Error-prone DNA polymerase"/>
    <property type="match status" value="1"/>
</dbReference>
<dbReference type="Gene3D" id="1.10.150.870">
    <property type="match status" value="1"/>
</dbReference>
<sequence>MSIELQVTTHYSFLRGASSPEELFATAALLGIRALAVTDRNSLAGMVRAHAAARTTGCRLIVGCRLDLAEGWSLLVYPTDRAAYGRLCRLLTLGRSQERAPRGGCHLTTGDVAEWSEGLLAVLPADRADAVLTERLRLLKGIFGTNLSCGLSRRFGVNDHLRLSDIAGLARAARVPTVVLGDVLYHVPERRMMQDVVTCIRLKTTIEAAGFARERHAGRHLHEPSETARLFARHPEALARAAAIAEACRFSLDELTYTYPDEAGEDGRPAQVRLAAMTWEGAAKRFPAGVPEAVRKQLADELDLVDFKGYAPYFLTVEAIVRYARSQGILCQGRGSAANSAICYCLGITAIDPVAQGLLFARFINVTRDEPPDIDVDFEHERREEVIQWIYATYGRARAALTATVIRYGARGAVREVGKVLGVPEDVTGALARLVWGWSRDGVGEREAKALGLDLSQRRLRLTLEIARALIGTPRHFGQHPGGFVLTLDRLDDLCPVVPARMENRQIIEWDKDDIETLRFMKVDVLGLGMLGCLRRAFTLLAEHRPETNPPREIADIPPDDEPTYAMIRKADTIGVFQIESRAQMAMLPRMQPKNLYDLTIEVAIVRPGPIQGDMVHPYLRRRRGIDPVTYPTRELESVLGRTLGVPLFQEQAMQVAIVAAGFSPAEADGLRRAMGTFKGDGTINLYEEKLVGGMIANGYDPDFAARTYRQLEGFGSYGFPESHAASFALIAYASSWLKCRHPDVFACALLNAQPMGFYAPAQIVRDARAHDVEVRPIDVNASRWDCTLEPAGEGRLAVRLGLRLVRGLGNQDGARLATVREADLFRSVEDLWRRAGLSLKGLRSLAAADAFAGLGLDRRAALWAIRGLAPEPLPLFAAADRREAAPLPELAEPPVRLTPLGEGAAVVADYRASGLSLGRHPLAFLRGELSRDGVSACAALRRLRDGARVTVAGLVLVRQKPGSAKGVMFITLEDETDTANLVIWPSLFTRQRTLILQTGLMAARGRVQREGEVIHLVAEHLIDRSDLLARVAEDAPGAPGTPLAVDGGRGDEARRGGGDARGAARPLRVGSRDFR</sequence>
<dbReference type="PANTHER" id="PTHR32294:SF4">
    <property type="entry name" value="ERROR-PRONE DNA POLYMERASE"/>
    <property type="match status" value="1"/>
</dbReference>
<evidence type="ECO:0000256" key="6">
    <source>
        <dbReference type="ARBA" id="ARBA00022679"/>
    </source>
</evidence>
<dbReference type="InterPro" id="IPR023073">
    <property type="entry name" value="DnaE2"/>
</dbReference>
<keyword evidence="6 13" id="KW-0808">Transferase</keyword>
<dbReference type="Gene3D" id="3.20.20.140">
    <property type="entry name" value="Metal-dependent hydrolases"/>
    <property type="match status" value="1"/>
</dbReference>
<keyword evidence="11 13" id="KW-0234">DNA repair</keyword>